<sequence length="121" mass="13936">MASVFDLIQASLQHMVNKMSYELFKQQYRIPQSTVTVKKGSSVTGISLPTKQNSRIRIQYRKPNRPTDQINRIKFGRHTRITEAEQAEHTEKPESHKVLRRAPIEKVAPNKPLKITISLNS</sequence>
<dbReference type="Proteomes" id="UP001221757">
    <property type="component" value="Unassembled WGS sequence"/>
</dbReference>
<proteinExistence type="predicted"/>
<accession>A0AAD7G8W6</accession>
<dbReference type="EMBL" id="JARKIE010000204">
    <property type="protein sequence ID" value="KAJ7667196.1"/>
    <property type="molecule type" value="Genomic_DNA"/>
</dbReference>
<evidence type="ECO:0000313" key="1">
    <source>
        <dbReference type="EMBL" id="KAJ7667196.1"/>
    </source>
</evidence>
<dbReference type="AlphaFoldDB" id="A0AAD7G8W6"/>
<gene>
    <name evidence="1" type="ORF">B0H17DRAFT_1142888</name>
</gene>
<name>A0AAD7G8W6_MYCRO</name>
<reference evidence="1" key="1">
    <citation type="submission" date="2023-03" db="EMBL/GenBank/DDBJ databases">
        <title>Massive genome expansion in bonnet fungi (Mycena s.s.) driven by repeated elements and novel gene families across ecological guilds.</title>
        <authorList>
            <consortium name="Lawrence Berkeley National Laboratory"/>
            <person name="Harder C.B."/>
            <person name="Miyauchi S."/>
            <person name="Viragh M."/>
            <person name="Kuo A."/>
            <person name="Thoen E."/>
            <person name="Andreopoulos B."/>
            <person name="Lu D."/>
            <person name="Skrede I."/>
            <person name="Drula E."/>
            <person name="Henrissat B."/>
            <person name="Morin E."/>
            <person name="Kohler A."/>
            <person name="Barry K."/>
            <person name="LaButti K."/>
            <person name="Morin E."/>
            <person name="Salamov A."/>
            <person name="Lipzen A."/>
            <person name="Mereny Z."/>
            <person name="Hegedus B."/>
            <person name="Baldrian P."/>
            <person name="Stursova M."/>
            <person name="Weitz H."/>
            <person name="Taylor A."/>
            <person name="Grigoriev I.V."/>
            <person name="Nagy L.G."/>
            <person name="Martin F."/>
            <person name="Kauserud H."/>
        </authorList>
    </citation>
    <scope>NUCLEOTIDE SEQUENCE</scope>
    <source>
        <strain evidence="1">CBHHK067</strain>
    </source>
</reference>
<keyword evidence="2" id="KW-1185">Reference proteome</keyword>
<organism evidence="1 2">
    <name type="scientific">Mycena rosella</name>
    <name type="common">Pink bonnet</name>
    <name type="synonym">Agaricus rosellus</name>
    <dbReference type="NCBI Taxonomy" id="1033263"/>
    <lineage>
        <taxon>Eukaryota</taxon>
        <taxon>Fungi</taxon>
        <taxon>Dikarya</taxon>
        <taxon>Basidiomycota</taxon>
        <taxon>Agaricomycotina</taxon>
        <taxon>Agaricomycetes</taxon>
        <taxon>Agaricomycetidae</taxon>
        <taxon>Agaricales</taxon>
        <taxon>Marasmiineae</taxon>
        <taxon>Mycenaceae</taxon>
        <taxon>Mycena</taxon>
    </lineage>
</organism>
<evidence type="ECO:0000313" key="2">
    <source>
        <dbReference type="Proteomes" id="UP001221757"/>
    </source>
</evidence>
<protein>
    <submittedName>
        <fullName evidence="1">Uncharacterized protein</fullName>
    </submittedName>
</protein>
<comment type="caution">
    <text evidence="1">The sequence shown here is derived from an EMBL/GenBank/DDBJ whole genome shotgun (WGS) entry which is preliminary data.</text>
</comment>